<dbReference type="InterPro" id="IPR000182">
    <property type="entry name" value="GNAT_dom"/>
</dbReference>
<dbReference type="Proteomes" id="UP001589608">
    <property type="component" value="Unassembled WGS sequence"/>
</dbReference>
<dbReference type="RefSeq" id="WP_223092513.1">
    <property type="nucleotide sequence ID" value="NZ_CP061913.1"/>
</dbReference>
<keyword evidence="3" id="KW-1185">Reference proteome</keyword>
<reference evidence="2 3" key="1">
    <citation type="submission" date="2024-09" db="EMBL/GenBank/DDBJ databases">
        <authorList>
            <person name="Sun Q."/>
            <person name="Mori K."/>
        </authorList>
    </citation>
    <scope>NUCLEOTIDE SEQUENCE [LARGE SCALE GENOMIC DNA]</scope>
    <source>
        <strain evidence="2 3">JCM 3307</strain>
    </source>
</reference>
<protein>
    <submittedName>
        <fullName evidence="2">GNAT family N-acetyltransferase</fullName>
        <ecNumber evidence="2">2.3.1.-</ecNumber>
    </submittedName>
</protein>
<evidence type="ECO:0000259" key="1">
    <source>
        <dbReference type="PROSITE" id="PS51186"/>
    </source>
</evidence>
<comment type="caution">
    <text evidence="2">The sequence shown here is derived from an EMBL/GenBank/DDBJ whole genome shotgun (WGS) entry which is preliminary data.</text>
</comment>
<dbReference type="InterPro" id="IPR016181">
    <property type="entry name" value="Acyl_CoA_acyltransferase"/>
</dbReference>
<dbReference type="Pfam" id="PF00583">
    <property type="entry name" value="Acetyltransf_1"/>
    <property type="match status" value="1"/>
</dbReference>
<dbReference type="CDD" id="cd04301">
    <property type="entry name" value="NAT_SF"/>
    <property type="match status" value="1"/>
</dbReference>
<evidence type="ECO:0000313" key="3">
    <source>
        <dbReference type="Proteomes" id="UP001589608"/>
    </source>
</evidence>
<evidence type="ECO:0000313" key="2">
    <source>
        <dbReference type="EMBL" id="MFB9447236.1"/>
    </source>
</evidence>
<keyword evidence="2" id="KW-0808">Transferase</keyword>
<name>A0ABV5MEF3_9ACTN</name>
<gene>
    <name evidence="2" type="ORF">ACFFTR_29445</name>
</gene>
<proteinExistence type="predicted"/>
<dbReference type="PROSITE" id="PS51186">
    <property type="entry name" value="GNAT"/>
    <property type="match status" value="1"/>
</dbReference>
<dbReference type="Gene3D" id="3.40.630.30">
    <property type="match status" value="1"/>
</dbReference>
<feature type="domain" description="N-acetyltransferase" evidence="1">
    <location>
        <begin position="108"/>
        <end position="242"/>
    </location>
</feature>
<keyword evidence="2" id="KW-0012">Acyltransferase</keyword>
<organism evidence="2 3">
    <name type="scientific">Dactylosporangium vinaceum</name>
    <dbReference type="NCBI Taxonomy" id="53362"/>
    <lineage>
        <taxon>Bacteria</taxon>
        <taxon>Bacillati</taxon>
        <taxon>Actinomycetota</taxon>
        <taxon>Actinomycetes</taxon>
        <taxon>Micromonosporales</taxon>
        <taxon>Micromonosporaceae</taxon>
        <taxon>Dactylosporangium</taxon>
    </lineage>
</organism>
<accession>A0ABV5MEF3</accession>
<sequence length="242" mass="26483">MHTPVITRVAEWQWHALDDDLVIGRGGASARPDGRLFLSIDTWHDEVFEHLATTMLAALPRPLFTVVDEADRDLRTRWVQAGLTTRRREWEYVLAGGGPGRVQPPEVLALGTAAPEPLRRLDGVIRAEIEDSIGWDQMPAAVLSRPLDPADYVVATDGPGTYVGLARLARLPRCTRIGLLAVRQSHRRRGIGLALLGEIGRAGHDRGVPTVAEVHEDNTAAIALFEAAGAVRQNSNLELVIR</sequence>
<dbReference type="SUPFAM" id="SSF55729">
    <property type="entry name" value="Acyl-CoA N-acyltransferases (Nat)"/>
    <property type="match status" value="1"/>
</dbReference>
<dbReference type="EC" id="2.3.1.-" evidence="2"/>
<dbReference type="EMBL" id="JBHMCA010000052">
    <property type="protein sequence ID" value="MFB9447236.1"/>
    <property type="molecule type" value="Genomic_DNA"/>
</dbReference>
<dbReference type="GO" id="GO:0016746">
    <property type="term" value="F:acyltransferase activity"/>
    <property type="evidence" value="ECO:0007669"/>
    <property type="project" value="UniProtKB-KW"/>
</dbReference>